<dbReference type="Proteomes" id="UP000050544">
    <property type="component" value="Unassembled WGS sequence"/>
</dbReference>
<organism evidence="2 3">
    <name type="scientific">Thermanaerothrix daxensis</name>
    <dbReference type="NCBI Taxonomy" id="869279"/>
    <lineage>
        <taxon>Bacteria</taxon>
        <taxon>Bacillati</taxon>
        <taxon>Chloroflexota</taxon>
        <taxon>Anaerolineae</taxon>
        <taxon>Anaerolineales</taxon>
        <taxon>Anaerolineaceae</taxon>
        <taxon>Thermanaerothrix</taxon>
    </lineage>
</organism>
<comment type="caution">
    <text evidence="2">The sequence shown here is derived from an EMBL/GenBank/DDBJ whole genome shotgun (WGS) entry which is preliminary data.</text>
</comment>
<evidence type="ECO:0000313" key="3">
    <source>
        <dbReference type="Proteomes" id="UP000050544"/>
    </source>
</evidence>
<protein>
    <submittedName>
        <fullName evidence="2">Uncharacterized protein</fullName>
    </submittedName>
</protein>
<keyword evidence="1" id="KW-1133">Transmembrane helix</keyword>
<name>A0A0P6YP65_9CHLR</name>
<proteinExistence type="predicted"/>
<evidence type="ECO:0000256" key="1">
    <source>
        <dbReference type="SAM" id="Phobius"/>
    </source>
</evidence>
<reference evidence="2 3" key="1">
    <citation type="submission" date="2015-07" db="EMBL/GenBank/DDBJ databases">
        <title>Whole genome sequence of Thermanaerothrix daxensis DSM 23592.</title>
        <authorList>
            <person name="Hemp J."/>
            <person name="Ward L.M."/>
            <person name="Pace L.A."/>
            <person name="Fischer W.W."/>
        </authorList>
    </citation>
    <scope>NUCLEOTIDE SEQUENCE [LARGE SCALE GENOMIC DNA]</scope>
    <source>
        <strain evidence="2 3">GNS-1</strain>
    </source>
</reference>
<feature type="transmembrane region" description="Helical" evidence="1">
    <location>
        <begin position="248"/>
        <end position="276"/>
    </location>
</feature>
<feature type="transmembrane region" description="Helical" evidence="1">
    <location>
        <begin position="110"/>
        <end position="129"/>
    </location>
</feature>
<dbReference type="AlphaFoldDB" id="A0A0P6YP65"/>
<feature type="transmembrane region" description="Helical" evidence="1">
    <location>
        <begin position="218"/>
        <end position="236"/>
    </location>
</feature>
<feature type="transmembrane region" description="Helical" evidence="1">
    <location>
        <begin position="450"/>
        <end position="467"/>
    </location>
</feature>
<feature type="transmembrane region" description="Helical" evidence="1">
    <location>
        <begin position="288"/>
        <end position="318"/>
    </location>
</feature>
<keyword evidence="1" id="KW-0472">Membrane</keyword>
<feature type="transmembrane region" description="Helical" evidence="1">
    <location>
        <begin position="330"/>
        <end position="355"/>
    </location>
</feature>
<feature type="transmembrane region" description="Helical" evidence="1">
    <location>
        <begin position="37"/>
        <end position="57"/>
    </location>
</feature>
<keyword evidence="3" id="KW-1185">Reference proteome</keyword>
<sequence length="659" mass="74160">MFSLLALGGVYIWGFFNWAQAISRLGFFIISWKWRLFLAGCIGLGLIWLGLVALALLGNLTPPILVRKVIRTPLIRVVGLLFSVLSAVFPVVMISGWIPRAEIWESFPARLMLLSASVLLGGVGIASVWPEHEGWASLAASALITGVGLILLQYLPGISTYPLSLGWSETSRYYYGSLLFAKQIYGVSVPLSPLHPARYLLLAIPFAWGDLPLWGHRLWQVALWLGMSLIVSIALVKRVQIKGWFFRGLVMLWGALFLLQGPVYYHLLLCVVPIFLFFDVQKPVRSLVIVLLASFWAGLTRVNWFPVPGALAIFLWLLERPLGRQSIFKYLGWPVIYGIAGLIVAFIAQAFYVILSKQPAWMYHSTFTSDLLWYRLFPSPTYPVGIIRGIIWVSFPLGLLIGANFIRNFARINLWRWLGIAGILGIFLVGGFVVSVKIGGGSNIHNLDAFLVFLMTLGGYFAAGRIVADNEPFERLHPAPILLLIALLPVGWHMHFSHPMTLLDERIAWQDVSVIRQRAQEVAQQGGRVLFISQRHLLTFGMVTGVPLEPDYELLVLMEMAMANNPRYLERFYRDLEHQRFDLIIVGLPNTPIKDPTRDAFAEENNAWVERVVKPLLEHYRVALVLPSEVALMVPRTKDTEVIPPRSMGWADWVSVCGR</sequence>
<feature type="transmembrane region" description="Helical" evidence="1">
    <location>
        <begin position="136"/>
        <end position="155"/>
    </location>
</feature>
<accession>A0A0P6YP65</accession>
<keyword evidence="1" id="KW-0812">Transmembrane</keyword>
<feature type="transmembrane region" description="Helical" evidence="1">
    <location>
        <begin position="479"/>
        <end position="496"/>
    </location>
</feature>
<dbReference type="EMBL" id="LGKO01000002">
    <property type="protein sequence ID" value="KPL84665.1"/>
    <property type="molecule type" value="Genomic_DNA"/>
</dbReference>
<feature type="transmembrane region" description="Helical" evidence="1">
    <location>
        <begin position="418"/>
        <end position="438"/>
    </location>
</feature>
<evidence type="ECO:0000313" key="2">
    <source>
        <dbReference type="EMBL" id="KPL84665.1"/>
    </source>
</evidence>
<feature type="transmembrane region" description="Helical" evidence="1">
    <location>
        <begin position="386"/>
        <end position="406"/>
    </location>
</feature>
<gene>
    <name evidence="2" type="ORF">SE15_06385</name>
</gene>
<feature type="transmembrane region" description="Helical" evidence="1">
    <location>
        <begin position="77"/>
        <end position="98"/>
    </location>
</feature>